<dbReference type="Gene3D" id="1.10.10.10">
    <property type="entry name" value="Winged helix-like DNA-binding domain superfamily/Winged helix DNA-binding domain"/>
    <property type="match status" value="1"/>
</dbReference>
<dbReference type="EMBL" id="POTW01000022">
    <property type="protein sequence ID" value="PZF83722.1"/>
    <property type="molecule type" value="Genomic_DNA"/>
</dbReference>
<name>A0A2W2BCH4_9ACTN</name>
<dbReference type="InterPro" id="IPR000835">
    <property type="entry name" value="HTH_MarR-typ"/>
</dbReference>
<dbReference type="Pfam" id="PF12802">
    <property type="entry name" value="MarR_2"/>
    <property type="match status" value="1"/>
</dbReference>
<dbReference type="SUPFAM" id="SSF46785">
    <property type="entry name" value="Winged helix' DNA-binding domain"/>
    <property type="match status" value="1"/>
</dbReference>
<dbReference type="AlphaFoldDB" id="A0A2W2BCH4"/>
<dbReference type="InterPro" id="IPR036390">
    <property type="entry name" value="WH_DNA-bd_sf"/>
</dbReference>
<evidence type="ECO:0000313" key="2">
    <source>
        <dbReference type="EMBL" id="PZF83722.1"/>
    </source>
</evidence>
<dbReference type="GO" id="GO:0006950">
    <property type="term" value="P:response to stress"/>
    <property type="evidence" value="ECO:0007669"/>
    <property type="project" value="TreeGrafter"/>
</dbReference>
<accession>A0A2W2BCH4</accession>
<sequence length="171" mass="18716">MATTRIIDDDRLTAVGLLVEVHRGLTNKFAARLGRHGLSENELEILLRLGRTPNCQLRMSDLAAQTSLTTSGVTRVVDRLERAGLVVRASCDTDRRGTWAVLTDAGLERVTAAVEEHLEDVDRWYTGLLTPEQLNALLEALRIVRDTVRPEAVAGVAEAARARPRIAATSP</sequence>
<keyword evidence="3" id="KW-1185">Reference proteome</keyword>
<dbReference type="PANTHER" id="PTHR33164:SF99">
    <property type="entry name" value="MARR FAMILY REGULATORY PROTEIN"/>
    <property type="match status" value="1"/>
</dbReference>
<protein>
    <submittedName>
        <fullName evidence="2">MarR family transcriptional regulator</fullName>
    </submittedName>
</protein>
<dbReference type="GO" id="GO:0003700">
    <property type="term" value="F:DNA-binding transcription factor activity"/>
    <property type="evidence" value="ECO:0007669"/>
    <property type="project" value="InterPro"/>
</dbReference>
<dbReference type="Proteomes" id="UP000248764">
    <property type="component" value="Unassembled WGS sequence"/>
</dbReference>
<organism evidence="2 3">
    <name type="scientific">Jiangella anatolica</name>
    <dbReference type="NCBI Taxonomy" id="2670374"/>
    <lineage>
        <taxon>Bacteria</taxon>
        <taxon>Bacillati</taxon>
        <taxon>Actinomycetota</taxon>
        <taxon>Actinomycetes</taxon>
        <taxon>Jiangellales</taxon>
        <taxon>Jiangellaceae</taxon>
        <taxon>Jiangella</taxon>
    </lineage>
</organism>
<evidence type="ECO:0000313" key="3">
    <source>
        <dbReference type="Proteomes" id="UP000248764"/>
    </source>
</evidence>
<feature type="domain" description="HTH marR-type" evidence="1">
    <location>
        <begin position="1"/>
        <end position="146"/>
    </location>
</feature>
<evidence type="ECO:0000259" key="1">
    <source>
        <dbReference type="PROSITE" id="PS50995"/>
    </source>
</evidence>
<dbReference type="RefSeq" id="WP_111254791.1">
    <property type="nucleotide sequence ID" value="NZ_POTW01000022.1"/>
</dbReference>
<gene>
    <name evidence="2" type="ORF">C1I92_11425</name>
</gene>
<dbReference type="SMART" id="SM00347">
    <property type="entry name" value="HTH_MARR"/>
    <property type="match status" value="1"/>
</dbReference>
<dbReference type="PROSITE" id="PS50995">
    <property type="entry name" value="HTH_MARR_2"/>
    <property type="match status" value="1"/>
</dbReference>
<dbReference type="PANTHER" id="PTHR33164">
    <property type="entry name" value="TRANSCRIPTIONAL REGULATOR, MARR FAMILY"/>
    <property type="match status" value="1"/>
</dbReference>
<comment type="caution">
    <text evidence="2">The sequence shown here is derived from an EMBL/GenBank/DDBJ whole genome shotgun (WGS) entry which is preliminary data.</text>
</comment>
<reference evidence="2 3" key="1">
    <citation type="submission" date="2018-01" db="EMBL/GenBank/DDBJ databases">
        <title>Draft genome sequence of Jiangella sp. GTF31.</title>
        <authorList>
            <person name="Sahin N."/>
            <person name="Ay H."/>
            <person name="Saygin H."/>
        </authorList>
    </citation>
    <scope>NUCLEOTIDE SEQUENCE [LARGE SCALE GENOMIC DNA]</scope>
    <source>
        <strain evidence="2 3">GTF31</strain>
    </source>
</reference>
<dbReference type="InterPro" id="IPR039422">
    <property type="entry name" value="MarR/SlyA-like"/>
</dbReference>
<dbReference type="InterPro" id="IPR036388">
    <property type="entry name" value="WH-like_DNA-bd_sf"/>
</dbReference>
<proteinExistence type="predicted"/>